<evidence type="ECO:0000313" key="2">
    <source>
        <dbReference type="Proteomes" id="UP000253606"/>
    </source>
</evidence>
<organism evidence="1 2">
    <name type="scientific">Acidisarcina polymorpha</name>
    <dbReference type="NCBI Taxonomy" id="2211140"/>
    <lineage>
        <taxon>Bacteria</taxon>
        <taxon>Pseudomonadati</taxon>
        <taxon>Acidobacteriota</taxon>
        <taxon>Terriglobia</taxon>
        <taxon>Terriglobales</taxon>
        <taxon>Acidobacteriaceae</taxon>
        <taxon>Acidisarcina</taxon>
    </lineage>
</organism>
<name>A0A2Z5GA29_9BACT</name>
<sequence>MLSIFLAGRKLDFPLNNGAALLADLTKGKDLSGRDLRNWIASAEQSALVRAMECDDPEQYVITLDDFLSVS</sequence>
<dbReference type="AlphaFoldDB" id="A0A2Z5GA29"/>
<dbReference type="Proteomes" id="UP000253606">
    <property type="component" value="Chromosome"/>
</dbReference>
<evidence type="ECO:0000313" key="1">
    <source>
        <dbReference type="EMBL" id="AXC15436.1"/>
    </source>
</evidence>
<dbReference type="KEGG" id="abas:ACPOL_6192"/>
<accession>A0A2Z5GA29</accession>
<reference evidence="1 2" key="1">
    <citation type="journal article" date="2018" name="Front. Microbiol.">
        <title>Hydrolytic Capabilities as a Key to Environmental Success: Chitinolytic and Cellulolytic Acidobacteria From Acidic Sub-arctic Soils and Boreal Peatlands.</title>
        <authorList>
            <person name="Belova S.E."/>
            <person name="Ravin N.V."/>
            <person name="Pankratov T.A."/>
            <person name="Rakitin A.L."/>
            <person name="Ivanova A.A."/>
            <person name="Beletsky A.V."/>
            <person name="Mardanov A.V."/>
            <person name="Sinninghe Damste J.S."/>
            <person name="Dedysh S.N."/>
        </authorList>
    </citation>
    <scope>NUCLEOTIDE SEQUENCE [LARGE SCALE GENOMIC DNA]</scope>
    <source>
        <strain evidence="1 2">SBC82</strain>
    </source>
</reference>
<dbReference type="EMBL" id="CP030840">
    <property type="protein sequence ID" value="AXC15436.1"/>
    <property type="molecule type" value="Genomic_DNA"/>
</dbReference>
<keyword evidence="2" id="KW-1185">Reference proteome</keyword>
<gene>
    <name evidence="1" type="ORF">ACPOL_6192</name>
</gene>
<protein>
    <submittedName>
        <fullName evidence="1">Uncharacterized protein</fullName>
    </submittedName>
</protein>
<proteinExistence type="predicted"/>